<reference evidence="2" key="1">
    <citation type="submission" date="2014-05" db="EMBL/GenBank/DDBJ databases">
        <title>The transcriptome of the halophilic microalga Tetraselmis sp. GSL018 isolated from the Great Salt Lake, Utah.</title>
        <authorList>
            <person name="Jinkerson R.E."/>
            <person name="D'Adamo S."/>
            <person name="Posewitz M.C."/>
        </authorList>
    </citation>
    <scope>NUCLEOTIDE SEQUENCE</scope>
    <source>
        <strain evidence="2">GSL018</strain>
    </source>
</reference>
<protein>
    <submittedName>
        <fullName evidence="2">Uncharacterized protein</fullName>
    </submittedName>
</protein>
<accession>A0A061QU31</accession>
<organism evidence="2">
    <name type="scientific">Tetraselmis sp. GSL018</name>
    <dbReference type="NCBI Taxonomy" id="582737"/>
    <lineage>
        <taxon>Eukaryota</taxon>
        <taxon>Viridiplantae</taxon>
        <taxon>Chlorophyta</taxon>
        <taxon>core chlorophytes</taxon>
        <taxon>Chlorodendrophyceae</taxon>
        <taxon>Chlorodendrales</taxon>
        <taxon>Chlorodendraceae</taxon>
        <taxon>Tetraselmis</taxon>
    </lineage>
</organism>
<sequence length="74" mass="8052">PRFSPPPLFNGPARTRTSPCASYKSRTARPRAVLPQRPFPTAPSAKCSRRCQHGLRPPRISLFPGPELVGSKSG</sequence>
<evidence type="ECO:0000256" key="1">
    <source>
        <dbReference type="SAM" id="MobiDB-lite"/>
    </source>
</evidence>
<dbReference type="EMBL" id="GBEZ01025201">
    <property type="protein sequence ID" value="JAC61856.1"/>
    <property type="molecule type" value="Transcribed_RNA"/>
</dbReference>
<feature type="non-terminal residue" evidence="2">
    <location>
        <position position="1"/>
    </location>
</feature>
<proteinExistence type="predicted"/>
<name>A0A061QU31_9CHLO</name>
<evidence type="ECO:0000313" key="2">
    <source>
        <dbReference type="EMBL" id="JAC61856.1"/>
    </source>
</evidence>
<feature type="non-terminal residue" evidence="2">
    <location>
        <position position="74"/>
    </location>
</feature>
<dbReference type="AlphaFoldDB" id="A0A061QU31"/>
<gene>
    <name evidence="2" type="ORF">TSPGSL018_24986</name>
</gene>
<feature type="region of interest" description="Disordered" evidence="1">
    <location>
        <begin position="1"/>
        <end position="74"/>
    </location>
</feature>